<name>A0AAP6EUT6_9LACO</name>
<proteinExistence type="predicted"/>
<dbReference type="InterPro" id="IPR045886">
    <property type="entry name" value="ThiF/MoeB/HesA"/>
</dbReference>
<dbReference type="GO" id="GO:0016779">
    <property type="term" value="F:nucleotidyltransferase activity"/>
    <property type="evidence" value="ECO:0007669"/>
    <property type="project" value="UniProtKB-KW"/>
</dbReference>
<dbReference type="Gene3D" id="3.40.50.720">
    <property type="entry name" value="NAD(P)-binding Rossmann-like Domain"/>
    <property type="match status" value="1"/>
</dbReference>
<dbReference type="InterPro" id="IPR000594">
    <property type="entry name" value="ThiF_NAD_FAD-bd"/>
</dbReference>
<comment type="caution">
    <text evidence="2">The sequence shown here is derived from an EMBL/GenBank/DDBJ whole genome shotgun (WGS) entry which is preliminary data.</text>
</comment>
<feature type="domain" description="THIF-type NAD/FAD binding fold" evidence="1">
    <location>
        <begin position="112"/>
        <end position="216"/>
    </location>
</feature>
<gene>
    <name evidence="2" type="ORF">QP354_10425</name>
</gene>
<dbReference type="EMBL" id="JASOLY010000042">
    <property type="protein sequence ID" value="MDK6869442.1"/>
    <property type="molecule type" value="Genomic_DNA"/>
</dbReference>
<dbReference type="GO" id="GO:0005737">
    <property type="term" value="C:cytoplasm"/>
    <property type="evidence" value="ECO:0007669"/>
    <property type="project" value="TreeGrafter"/>
</dbReference>
<sequence length="338" mass="38158">MEYMFKYDVYGKVENKEIKILELIPIKRRYVIKLKDDEVSSAKQLIDLLNHGTTLQELEKLFAKKETMNNIFVFLKKQYLLANYFGDNHPDDPFARQIEMLDSFNRSSVSTSKLQSDLSQKSVLIIGAGGVGTALSNLLNSCGIGHIFIVDADIIENTNLSRQFLYNRDDVGKPKVEVLSQKLNKRGLGKVTGINAMLTLSNYKDILKDVGNVDLITGMPFPFSSSLNKLYKDILTLGYTMYAIGEHDAGPLFTKSNEIDKVANSIIAKYPATNFLNQRRDNPARHDRHPSFLPEIQITSSLAAAEIVKYFTQITTMNTENAMYSLHSDNYTVSLVKF</sequence>
<keyword evidence="2" id="KW-0808">Transferase</keyword>
<dbReference type="Pfam" id="PF00899">
    <property type="entry name" value="ThiF"/>
    <property type="match status" value="1"/>
</dbReference>
<dbReference type="AlphaFoldDB" id="A0AAP6EUT6"/>
<evidence type="ECO:0000313" key="3">
    <source>
        <dbReference type="Proteomes" id="UP001232113"/>
    </source>
</evidence>
<dbReference type="RefSeq" id="WP_020807710.1">
    <property type="nucleotide sequence ID" value="NZ_BEXI01000014.1"/>
</dbReference>
<accession>A0AAP6EUT6</accession>
<protein>
    <submittedName>
        <fullName evidence="2">ThiF family adenylyltransferase</fullName>
    </submittedName>
</protein>
<evidence type="ECO:0000313" key="2">
    <source>
        <dbReference type="EMBL" id="MDK6869442.1"/>
    </source>
</evidence>
<dbReference type="PANTHER" id="PTHR10953">
    <property type="entry name" value="UBIQUITIN-ACTIVATING ENZYME E1"/>
    <property type="match status" value="1"/>
</dbReference>
<dbReference type="Proteomes" id="UP001232113">
    <property type="component" value="Unassembled WGS sequence"/>
</dbReference>
<dbReference type="GO" id="GO:0004792">
    <property type="term" value="F:thiosulfate-cyanide sulfurtransferase activity"/>
    <property type="evidence" value="ECO:0007669"/>
    <property type="project" value="TreeGrafter"/>
</dbReference>
<reference evidence="2" key="1">
    <citation type="submission" date="2023-05" db="EMBL/GenBank/DDBJ databases">
        <title>Cataloging the Phylogenetic Diversity of Human Bladder Bacteria.</title>
        <authorList>
            <person name="Du J."/>
        </authorList>
    </citation>
    <scope>NUCLEOTIDE SEQUENCE</scope>
    <source>
        <strain evidence="2">UMB6975B</strain>
    </source>
</reference>
<dbReference type="SUPFAM" id="SSF69572">
    <property type="entry name" value="Activating enzymes of the ubiquitin-like proteins"/>
    <property type="match status" value="1"/>
</dbReference>
<keyword evidence="2" id="KW-0548">Nucleotidyltransferase</keyword>
<dbReference type="InterPro" id="IPR035985">
    <property type="entry name" value="Ubiquitin-activating_enz"/>
</dbReference>
<evidence type="ECO:0000259" key="1">
    <source>
        <dbReference type="Pfam" id="PF00899"/>
    </source>
</evidence>
<dbReference type="GO" id="GO:0008641">
    <property type="term" value="F:ubiquitin-like modifier activating enzyme activity"/>
    <property type="evidence" value="ECO:0007669"/>
    <property type="project" value="InterPro"/>
</dbReference>
<organism evidence="2 3">
    <name type="scientific">Lactobacillus paragasseri</name>
    <dbReference type="NCBI Taxonomy" id="2107999"/>
    <lineage>
        <taxon>Bacteria</taxon>
        <taxon>Bacillati</taxon>
        <taxon>Bacillota</taxon>
        <taxon>Bacilli</taxon>
        <taxon>Lactobacillales</taxon>
        <taxon>Lactobacillaceae</taxon>
        <taxon>Lactobacillus</taxon>
    </lineage>
</organism>
<dbReference type="PANTHER" id="PTHR10953:SF102">
    <property type="entry name" value="ADENYLYLTRANSFERASE AND SULFURTRANSFERASE MOCS3"/>
    <property type="match status" value="1"/>
</dbReference>